<sequence>MGLALRLLLLAPFACGTLREPWWKEKVEDARRCTSQGREVACLDVSTCARGAANKVAIASVFDAHVAIESTCGATNRTRCDNETAVDHRLKIAALGRRAGVDVILVVPRRDLQREPIDAGVARRLAEGGVIVRHADWVAPPNLSPGVPLESGGCCGAREFMKLHAFGFADYDAVAVVDNDFDVDDVESLRPIFDCAAAGHVITTRSAHSAMNGAFTGFIYWFFYQNFDDPRWTPVQVDPCMCKAEICASASVAAGHIGLLDQARRALDCDKGGAAKAAPTMLYWLHIPKCGSTFANTVVHALCDGVPANASEANFLGKTPDFIEGRSCPRLAVPVRAGWGRHDDLSAWLLAEVGGADRVVALLREPQARAEAAWNHVNIHGDRNPKGPPADNARQFAEATAGCMARTLAGRGTCSKAGRGDEKTRDAAIARLRDLAFVGVVERWAESICLFHLQFGAPCLAVEFEHLRSQPHNRTVPRAARNVDDDVYAEARRLFAAALDRPSAICIECGSNGDYYASCHGNSSGSYCAYDYGSYGISSVSYGAAPGGRGAARDGDSNGDSYGPAGDSYDVLRATAKQMLRSGKLLYKKHVKRSKREENARRRMKQSGLSPKDATAHEIKTLVAFMDDAVDSKDVSEAAKKSLGRGKKQRMEKLFSLARRLYAGRLWKKIETDVLKRRALNARKGAKLVDDSKLNYSAFTAMRKELGEHGTKEKRVTGQTVIPSASSVQRVNADLDAYVAQKGLMCAGEGEMWHADHGKIMPSTFDIYGYQAAYDASPNSGAWRRPGSDPDAPIPMMIGCAADELPCETGVGGTGLMAMAIHHCDPRLSKNVRESPQMDEHVQPVVLYPTKQRKRKLDEKARAATAYATACSEGVDDDASDDDDAAEHDDDFEGMYQAEPNEEGDACTVLAAGKLKTKRDEVGKNLGPMVETLLAEEERRKDSSMPICCCFTLDKVGQYEFGPFRCATVGYHLCNFCPCARSMAGHGQPGGCRRCREAGTEATCTHWDMATPATKQYFEDREKALAERVGTLPDQVLPFWRNKAEAKEIVRKLEIKLRSDAKLETIESAIRAKCDCLTVRGADVPSNKRHVNRAPDKDVLRDARRWAKASGREEPPKPTTPEAWKQLRDAHRVLLGDAERLLHVRQVLKFWELLSPHDRGRLVSRDGHLLDVTKIVDCALHLTLRVVIHTLSLLYKMPLHAQSGLLPAEIGSRLDRATAAIQTGLDSASFAHRKAKGSDAAAWKAGTTKLRVFSMPAKRAKKIVRTSLICNSNRQIITVKHANSAGGETTRTVDVGDGTPTINVLLLERVAEELLPDDARLPKVKLFLQELIFVLHIVNTKSWETDPSMPATFQGHADAMGKLMVEIWGPESITPYFHDIIAGHLRDMMELYGPLYRHQNEGQERFNGRLTGRKKRHSQNGGACNRGAELRASRGATVGKCDSIGTWAGRFALRSSGRADSVLDAATERRREERRDAAAARGARRRVALAAQRAARSEVHRANRRDSDSDSESDDEDFDAELDDSSDDFESEPEDSDSSEEEDDSDSGIPAL</sequence>
<feature type="signal peptide" evidence="2">
    <location>
        <begin position="1"/>
        <end position="19"/>
    </location>
</feature>
<dbReference type="Proteomes" id="UP000002729">
    <property type="component" value="Unassembled WGS sequence"/>
</dbReference>
<feature type="compositionally biased region" description="Basic and acidic residues" evidence="1">
    <location>
        <begin position="1495"/>
        <end position="1508"/>
    </location>
</feature>
<evidence type="ECO:0000256" key="1">
    <source>
        <dbReference type="SAM" id="MobiDB-lite"/>
    </source>
</evidence>
<dbReference type="Gene3D" id="3.40.50.300">
    <property type="entry name" value="P-loop containing nucleotide triphosphate hydrolases"/>
    <property type="match status" value="1"/>
</dbReference>
<protein>
    <submittedName>
        <fullName evidence="3">Uncharacterized protein</fullName>
    </submittedName>
</protein>
<reference evidence="3 4" key="1">
    <citation type="journal article" date="2011" name="Proc. Natl. Acad. Sci. U.S.A.">
        <title>Niche of harmful alga Aureococcus anophagefferens revealed through ecogenomics.</title>
        <authorList>
            <person name="Gobler C.J."/>
            <person name="Berry D.L."/>
            <person name="Dyhrman S.T."/>
            <person name="Wilhelm S.W."/>
            <person name="Salamov A."/>
            <person name="Lobanov A.V."/>
            <person name="Zhang Y."/>
            <person name="Collier J.L."/>
            <person name="Wurch L.L."/>
            <person name="Kustka A.B."/>
            <person name="Dill B.D."/>
            <person name="Shah M."/>
            <person name="VerBerkmoes N.C."/>
            <person name="Kuo A."/>
            <person name="Terry A."/>
            <person name="Pangilinan J."/>
            <person name="Lindquist E.A."/>
            <person name="Lucas S."/>
            <person name="Paulsen I.T."/>
            <person name="Hattenrath-Lehmann T.K."/>
            <person name="Talmage S.C."/>
            <person name="Walker E.A."/>
            <person name="Koch F."/>
            <person name="Burson A.M."/>
            <person name="Marcoval M.A."/>
            <person name="Tang Y.Z."/>
            <person name="Lecleir G.R."/>
            <person name="Coyne K.J."/>
            <person name="Berg G.M."/>
            <person name="Bertrand E.M."/>
            <person name="Saito M.A."/>
            <person name="Gladyshev V.N."/>
            <person name="Grigoriev I.V."/>
        </authorList>
    </citation>
    <scope>NUCLEOTIDE SEQUENCE [LARGE SCALE GENOMIC DNA]</scope>
    <source>
        <strain evidence="4">CCMP 1984</strain>
    </source>
</reference>
<accession>F0YNQ7</accession>
<dbReference type="KEGG" id="aaf:AURANDRAFT_68168"/>
<name>F0YNQ7_AURAN</name>
<dbReference type="RefSeq" id="XP_009042047.1">
    <property type="nucleotide sequence ID" value="XM_009043799.1"/>
</dbReference>
<evidence type="ECO:0000313" key="3">
    <source>
        <dbReference type="EMBL" id="EGB03251.1"/>
    </source>
</evidence>
<evidence type="ECO:0000256" key="2">
    <source>
        <dbReference type="SAM" id="SignalP"/>
    </source>
</evidence>
<evidence type="ECO:0000313" key="4">
    <source>
        <dbReference type="Proteomes" id="UP000002729"/>
    </source>
</evidence>
<keyword evidence="2" id="KW-0732">Signal</keyword>
<dbReference type="InParanoid" id="F0YNQ7"/>
<keyword evidence="4" id="KW-1185">Reference proteome</keyword>
<dbReference type="GeneID" id="20226639"/>
<organism evidence="4">
    <name type="scientific">Aureococcus anophagefferens</name>
    <name type="common">Harmful bloom alga</name>
    <dbReference type="NCBI Taxonomy" id="44056"/>
    <lineage>
        <taxon>Eukaryota</taxon>
        <taxon>Sar</taxon>
        <taxon>Stramenopiles</taxon>
        <taxon>Ochrophyta</taxon>
        <taxon>Pelagophyceae</taxon>
        <taxon>Pelagomonadales</taxon>
        <taxon>Pelagomonadaceae</taxon>
        <taxon>Aureococcus</taxon>
    </lineage>
</organism>
<dbReference type="OrthoDB" id="414228at2759"/>
<feature type="compositionally biased region" description="Acidic residues" evidence="1">
    <location>
        <begin position="1509"/>
        <end position="1546"/>
    </location>
</feature>
<feature type="region of interest" description="Disordered" evidence="1">
    <location>
        <begin position="592"/>
        <end position="613"/>
    </location>
</feature>
<feature type="region of interest" description="Disordered" evidence="1">
    <location>
        <begin position="1465"/>
        <end position="1552"/>
    </location>
</feature>
<dbReference type="InterPro" id="IPR027417">
    <property type="entry name" value="P-loop_NTPase"/>
</dbReference>
<feature type="compositionally biased region" description="Basic and acidic residues" evidence="1">
    <location>
        <begin position="1466"/>
        <end position="1478"/>
    </location>
</feature>
<proteinExistence type="predicted"/>
<gene>
    <name evidence="3" type="ORF">AURANDRAFT_68168</name>
</gene>
<feature type="chain" id="PRO_5003261188" evidence="2">
    <location>
        <begin position="20"/>
        <end position="1552"/>
    </location>
</feature>
<dbReference type="EMBL" id="GL833180">
    <property type="protein sequence ID" value="EGB03251.1"/>
    <property type="molecule type" value="Genomic_DNA"/>
</dbReference>